<dbReference type="InterPro" id="IPR045851">
    <property type="entry name" value="AMP-bd_C_sf"/>
</dbReference>
<evidence type="ECO:0000256" key="5">
    <source>
        <dbReference type="SAM" id="MobiDB-lite"/>
    </source>
</evidence>
<dbReference type="InterPro" id="IPR010071">
    <property type="entry name" value="AA_adenyl_dom"/>
</dbReference>
<dbReference type="PROSITE" id="PS00455">
    <property type="entry name" value="AMP_BINDING"/>
    <property type="match status" value="1"/>
</dbReference>
<dbReference type="Gene3D" id="3.30.559.30">
    <property type="entry name" value="Nonribosomal peptide synthetase, condensation domain"/>
    <property type="match status" value="1"/>
</dbReference>
<keyword evidence="8" id="KW-1185">Reference proteome</keyword>
<dbReference type="InterPro" id="IPR029058">
    <property type="entry name" value="AB_hydrolase_fold"/>
</dbReference>
<feature type="region of interest" description="Disordered" evidence="5">
    <location>
        <begin position="1062"/>
        <end position="1094"/>
    </location>
</feature>
<dbReference type="RefSeq" id="WP_192023400.1">
    <property type="nucleotide sequence ID" value="NZ_JACYTN010000001.1"/>
</dbReference>
<dbReference type="InterPro" id="IPR025110">
    <property type="entry name" value="AMP-bd_C"/>
</dbReference>
<reference evidence="7 8" key="1">
    <citation type="submission" date="2020-09" db="EMBL/GenBank/DDBJ databases">
        <title>Paenibacillus sp. CAU 1523 isolated from sand of Haeundae Beach.</title>
        <authorList>
            <person name="Kim W."/>
        </authorList>
    </citation>
    <scope>NUCLEOTIDE SEQUENCE [LARGE SCALE GENOMIC DNA]</scope>
    <source>
        <strain evidence="7 8">CAU 1523</strain>
    </source>
</reference>
<evidence type="ECO:0000256" key="2">
    <source>
        <dbReference type="ARBA" id="ARBA00006432"/>
    </source>
</evidence>
<dbReference type="CDD" id="cd05930">
    <property type="entry name" value="A_NRPS"/>
    <property type="match status" value="1"/>
</dbReference>
<evidence type="ECO:0000256" key="1">
    <source>
        <dbReference type="ARBA" id="ARBA00001957"/>
    </source>
</evidence>
<protein>
    <submittedName>
        <fullName evidence="7">Amino acid adenylation domain-containing protein</fullName>
    </submittedName>
</protein>
<dbReference type="InterPro" id="IPR036736">
    <property type="entry name" value="ACP-like_sf"/>
</dbReference>
<dbReference type="InterPro" id="IPR001242">
    <property type="entry name" value="Condensation_dom"/>
</dbReference>
<dbReference type="PANTHER" id="PTHR45527:SF14">
    <property type="entry name" value="PLIPASTATIN SYNTHASE SUBUNIT B"/>
    <property type="match status" value="1"/>
</dbReference>
<dbReference type="Pfam" id="PF00550">
    <property type="entry name" value="PP-binding"/>
    <property type="match status" value="1"/>
</dbReference>
<evidence type="ECO:0000259" key="6">
    <source>
        <dbReference type="PROSITE" id="PS50075"/>
    </source>
</evidence>
<dbReference type="Pfam" id="PF00668">
    <property type="entry name" value="Condensation"/>
    <property type="match status" value="1"/>
</dbReference>
<dbReference type="PROSITE" id="PS50075">
    <property type="entry name" value="CARRIER"/>
    <property type="match status" value="1"/>
</dbReference>
<organism evidence="7 8">
    <name type="scientific">Paenibacillus arenosi</name>
    <dbReference type="NCBI Taxonomy" id="2774142"/>
    <lineage>
        <taxon>Bacteria</taxon>
        <taxon>Bacillati</taxon>
        <taxon>Bacillota</taxon>
        <taxon>Bacilli</taxon>
        <taxon>Bacillales</taxon>
        <taxon>Paenibacillaceae</taxon>
        <taxon>Paenibacillus</taxon>
    </lineage>
</organism>
<feature type="domain" description="Carrier" evidence="6">
    <location>
        <begin position="984"/>
        <end position="1059"/>
    </location>
</feature>
<dbReference type="InterPro" id="IPR009081">
    <property type="entry name" value="PP-bd_ACP"/>
</dbReference>
<dbReference type="Gene3D" id="3.30.559.10">
    <property type="entry name" value="Chloramphenicol acetyltransferase-like domain"/>
    <property type="match status" value="1"/>
</dbReference>
<proteinExistence type="inferred from homology"/>
<gene>
    <name evidence="7" type="ORF">IFO66_01275</name>
</gene>
<dbReference type="Gene3D" id="2.30.38.10">
    <property type="entry name" value="Luciferase, Domain 3"/>
    <property type="match status" value="1"/>
</dbReference>
<evidence type="ECO:0000313" key="8">
    <source>
        <dbReference type="Proteomes" id="UP000634529"/>
    </source>
</evidence>
<comment type="cofactor">
    <cofactor evidence="1">
        <name>pantetheine 4'-phosphate</name>
        <dbReference type="ChEBI" id="CHEBI:47942"/>
    </cofactor>
</comment>
<dbReference type="NCBIfam" id="TIGR01733">
    <property type="entry name" value="AA-adenyl-dom"/>
    <property type="match status" value="1"/>
</dbReference>
<accession>A0ABR9AUL6</accession>
<dbReference type="Gene3D" id="3.40.50.1820">
    <property type="entry name" value="alpha/beta hydrolase"/>
    <property type="match status" value="1"/>
</dbReference>
<comment type="similarity">
    <text evidence="2">Belongs to the ATP-dependent AMP-binding enzyme family.</text>
</comment>
<dbReference type="PRINTS" id="PR00154">
    <property type="entry name" value="AMPBINDING"/>
</dbReference>
<dbReference type="Gene3D" id="3.30.300.30">
    <property type="match status" value="1"/>
</dbReference>
<dbReference type="SUPFAM" id="SSF52777">
    <property type="entry name" value="CoA-dependent acyltransferases"/>
    <property type="match status" value="2"/>
</dbReference>
<sequence length="1094" mass="124402">MNEFVRQNIQDIYKMTPTQEGMYFHYLLDKFSMAYFEQTAYRLQGKLDIRLVKQSLEELFKRYDILRTVFNHEKVDVPLQVVLKQRNVDFFYKDIRDVNSEAEREQILTDFKDSDKKRPFDLNKDVLMRVAVFCLGEQEYEFIWTSHHILMDGWCVEILVADFAEMYSSLVHDRPSSLGPVKQYRTYIEWLEKQDQQQGNDYWKNVLQGFKEKTEIPKSYAVTTLQSAYEHAQFKLELDRDRAAALHRAASANQVTLSTLMKTAWGVLLAKYNHTKEVVFGGVVSGRPPELDGVEDIVGLFINTIPVRISVDEEMRFDDLMRQVQAEAADTEPYHFCSLAAIQATSELKQNLFDHIFVFENFPIAERIQAVHHAQENNESHFTITDVNAFEQTNYDLNIVIAPGDSICIQFDFNSRVYSSESIGVLAKQYECVLDHISKNAQLPIKGIDLLTEDERTRIIDEFNHTSASYPDDQTIHGLFEQQVEKIPHHTACIDGERTWSYRELNQRANRLARTLQARGVQPETVIALMVERSVEMFVGILAILKAGAAYLPLDARLPQERVAYMLADGDAQWAITDSGSHGLAAEFGIESIDIYAIEEHEVASDNLHLECSSNQLAYVIYTSGSTGKPKGVMVEHRSVINRLNWMQSAYPLRAEDTLLQKTPITFDVSVWELFWWFLAGAKVCMLPPGAERNPVQIVDVVQREKVTVMHFVPSMLLAFLHYVEDANAVEKLASLNRVIVSGEALTAAHVHKCNDTLYTVNGTVLTNLYGPTEATVDVSYFDCPPGENIDTVPIGRPIDNTELYIVHQNKLQPIGVPGELYIAGDNLARGYRNKSELTAEKFVHGISGIEKRMYRTGDLARWLPDGNIEYLGRIDQQVKVRGFRIELEEIESVLHSHDKLRGAVVAVSGSDGDKKLIAYIVAVSYVSAAELRDYVSDKLPDYMVPVEYIQIDDIPLNASGKADRKRLLDIEGTRLRVQTSFLGPSTETEKIIAEVWKEVLKVEEVGIHDNFFDLNGTSLDVIRVTSKLSKALQTPFEVVTMFTYPTIALFSKHLMQEQAAEKSDQDREAVLQAGNSRMMSNVSRFKQQSGRTR</sequence>
<keyword evidence="3" id="KW-0045">Antibiotic biosynthesis</keyword>
<dbReference type="SUPFAM" id="SSF56801">
    <property type="entry name" value="Acetyl-CoA synthetase-like"/>
    <property type="match status" value="1"/>
</dbReference>
<dbReference type="PANTHER" id="PTHR45527">
    <property type="entry name" value="NONRIBOSOMAL PEPTIDE SYNTHETASE"/>
    <property type="match status" value="1"/>
</dbReference>
<dbReference type="InterPro" id="IPR000873">
    <property type="entry name" value="AMP-dep_synth/lig_dom"/>
</dbReference>
<dbReference type="Proteomes" id="UP000634529">
    <property type="component" value="Unassembled WGS sequence"/>
</dbReference>
<name>A0ABR9AUL6_9BACL</name>
<dbReference type="EMBL" id="JACYTN010000001">
    <property type="protein sequence ID" value="MBD8496927.1"/>
    <property type="molecule type" value="Genomic_DNA"/>
</dbReference>
<keyword evidence="4" id="KW-0511">Multifunctional enzyme</keyword>
<dbReference type="Gene3D" id="3.40.50.980">
    <property type="match status" value="2"/>
</dbReference>
<dbReference type="InterPro" id="IPR023213">
    <property type="entry name" value="CAT-like_dom_sf"/>
</dbReference>
<comment type="caution">
    <text evidence="7">The sequence shown here is derived from an EMBL/GenBank/DDBJ whole genome shotgun (WGS) entry which is preliminary data.</text>
</comment>
<feature type="compositionally biased region" description="Polar residues" evidence="5">
    <location>
        <begin position="1074"/>
        <end position="1094"/>
    </location>
</feature>
<dbReference type="InterPro" id="IPR020459">
    <property type="entry name" value="AMP-binding"/>
</dbReference>
<evidence type="ECO:0000256" key="3">
    <source>
        <dbReference type="ARBA" id="ARBA00023194"/>
    </source>
</evidence>
<evidence type="ECO:0000256" key="4">
    <source>
        <dbReference type="ARBA" id="ARBA00023268"/>
    </source>
</evidence>
<dbReference type="Pfam" id="PF13193">
    <property type="entry name" value="AMP-binding_C"/>
    <property type="match status" value="1"/>
</dbReference>
<dbReference type="SUPFAM" id="SSF47336">
    <property type="entry name" value="ACP-like"/>
    <property type="match status" value="1"/>
</dbReference>
<dbReference type="CDD" id="cd19543">
    <property type="entry name" value="DCL_NRPS"/>
    <property type="match status" value="1"/>
</dbReference>
<evidence type="ECO:0000313" key="7">
    <source>
        <dbReference type="EMBL" id="MBD8496927.1"/>
    </source>
</evidence>
<dbReference type="Pfam" id="PF00501">
    <property type="entry name" value="AMP-binding"/>
    <property type="match status" value="1"/>
</dbReference>
<dbReference type="InterPro" id="IPR020845">
    <property type="entry name" value="AMP-binding_CS"/>
</dbReference>